<keyword evidence="3 9" id="KW-0808">Transferase</keyword>
<evidence type="ECO:0000256" key="8">
    <source>
        <dbReference type="PROSITE-ProRule" id="PRU00339"/>
    </source>
</evidence>
<evidence type="ECO:0000256" key="7">
    <source>
        <dbReference type="ARBA" id="ARBA00047597"/>
    </source>
</evidence>
<evidence type="ECO:0000256" key="5">
    <source>
        <dbReference type="ARBA" id="ARBA00022737"/>
    </source>
</evidence>
<sequence length="745" mass="86806">MASTSDRSSEQNKENISLIWFDPSLNEESTLADTIKTLRSINDYVLIHTNVEECVSYMKMVTNEKILLVASGTSVPTLLPFVIDLKQLEIVFILNDTCQNFLYLMETYPKINGIFDNPEELHANIHKHIHLLNKQMEKFSFYDQKQTISIDLSERTAAFLWIQLVHDVILRLPSNRQAKQEMINACRDYYQGNDRELQSIDDFEQNYTSKDCIRWYTRETFVYKMVNKALRTEDIEQLHTFRFYISDLSSTLAHEYEKLQELDELITMVYRGSQLTIDELEQFRLSEGQLISINGYFSTSRLPHVALQFTNTDIHRKDTVPTLFEIECQTYESNCSVFADVSKHSDFPYEKEVLFDLGTVFKVERVRKEDQIWRISLRATDGGQEIARQYIEETRKEMEGDSVTILFGRLMTRMGRYKSAETYFQQLLIDSESENPAHIHNQLGLVYQAMAEFPQAMNHFDRAYRLMKNSYPPFLRDSSHVLRNISQVLREQGHYKEALDYSLEAKEMLDKLSDTYELDMGHCLHSIGSCYRDQRAYTEALDSYEEALNIKRAYLPENHVYIAKTLNSLGLLHYMMKSFEKALNYYVSSLEMYQACLPGDHSDIANVLHNIAEWHQQKHQYDGALHHFQLALAMKEKCYSSDHPSIATTLNSISSILGAKGDKMKALDLCLKALDMRERLLPYDHPDIIISLNSVGLRYEGIKENHLALKYFSQALERCSMSLSEDNPLRKTTEKHIFRLKQKLA</sequence>
<name>A0A815HUD8_ADIRI</name>
<evidence type="ECO:0000313" key="12">
    <source>
        <dbReference type="Proteomes" id="UP000663828"/>
    </source>
</evidence>
<dbReference type="PANTHER" id="PTHR45641:SF19">
    <property type="entry name" value="NEPHROCYSTIN-3"/>
    <property type="match status" value="1"/>
</dbReference>
<evidence type="ECO:0000256" key="9">
    <source>
        <dbReference type="RuleBase" id="RU361228"/>
    </source>
</evidence>
<evidence type="ECO:0000256" key="1">
    <source>
        <dbReference type="ARBA" id="ARBA00009558"/>
    </source>
</evidence>
<dbReference type="SUPFAM" id="SSF48452">
    <property type="entry name" value="TPR-like"/>
    <property type="match status" value="2"/>
</dbReference>
<dbReference type="Pfam" id="PF01129">
    <property type="entry name" value="ART"/>
    <property type="match status" value="1"/>
</dbReference>
<dbReference type="Pfam" id="PF13424">
    <property type="entry name" value="TPR_12"/>
    <property type="match status" value="3"/>
</dbReference>
<evidence type="ECO:0000256" key="6">
    <source>
        <dbReference type="ARBA" id="ARBA00022803"/>
    </source>
</evidence>
<feature type="repeat" description="TPR" evidence="8">
    <location>
        <begin position="437"/>
        <end position="470"/>
    </location>
</feature>
<organism evidence="10 13">
    <name type="scientific">Adineta ricciae</name>
    <name type="common">Rotifer</name>
    <dbReference type="NCBI Taxonomy" id="249248"/>
    <lineage>
        <taxon>Eukaryota</taxon>
        <taxon>Metazoa</taxon>
        <taxon>Spiralia</taxon>
        <taxon>Gnathifera</taxon>
        <taxon>Rotifera</taxon>
        <taxon>Eurotatoria</taxon>
        <taxon>Bdelloidea</taxon>
        <taxon>Adinetida</taxon>
        <taxon>Adinetidae</taxon>
        <taxon>Adineta</taxon>
    </lineage>
</organism>
<comment type="catalytic activity">
    <reaction evidence="7 9">
        <text>L-arginyl-[protein] + NAD(+) = N(omega)-(ADP-D-ribosyl)-L-arginyl-[protein] + nicotinamide + H(+)</text>
        <dbReference type="Rhea" id="RHEA:19149"/>
        <dbReference type="Rhea" id="RHEA-COMP:10532"/>
        <dbReference type="Rhea" id="RHEA-COMP:15087"/>
        <dbReference type="ChEBI" id="CHEBI:15378"/>
        <dbReference type="ChEBI" id="CHEBI:17154"/>
        <dbReference type="ChEBI" id="CHEBI:29965"/>
        <dbReference type="ChEBI" id="CHEBI:57540"/>
        <dbReference type="ChEBI" id="CHEBI:142554"/>
        <dbReference type="EC" id="2.4.2.31"/>
    </reaction>
</comment>
<reference evidence="10" key="1">
    <citation type="submission" date="2021-02" db="EMBL/GenBank/DDBJ databases">
        <authorList>
            <person name="Nowell W R."/>
        </authorList>
    </citation>
    <scope>NUCLEOTIDE SEQUENCE</scope>
</reference>
<keyword evidence="9" id="KW-0520">NAD</keyword>
<comment type="caution">
    <text evidence="10">The sequence shown here is derived from an EMBL/GenBank/DDBJ whole genome shotgun (WGS) entry which is preliminary data.</text>
</comment>
<dbReference type="PROSITE" id="PS50005">
    <property type="entry name" value="TPR"/>
    <property type="match status" value="3"/>
</dbReference>
<dbReference type="SMART" id="SM00028">
    <property type="entry name" value="TPR"/>
    <property type="match status" value="7"/>
</dbReference>
<evidence type="ECO:0000313" key="13">
    <source>
        <dbReference type="Proteomes" id="UP000663852"/>
    </source>
</evidence>
<dbReference type="EC" id="2.4.2.31" evidence="9"/>
<evidence type="ECO:0000256" key="3">
    <source>
        <dbReference type="ARBA" id="ARBA00022679"/>
    </source>
</evidence>
<evidence type="ECO:0000256" key="4">
    <source>
        <dbReference type="ARBA" id="ARBA00022695"/>
    </source>
</evidence>
<dbReference type="Gene3D" id="3.90.176.10">
    <property type="entry name" value="Toxin ADP-ribosyltransferase, Chain A, domain 1"/>
    <property type="match status" value="1"/>
</dbReference>
<accession>A0A815HUD8</accession>
<evidence type="ECO:0000313" key="11">
    <source>
        <dbReference type="EMBL" id="CAF1377389.1"/>
    </source>
</evidence>
<dbReference type="Gene3D" id="1.25.40.10">
    <property type="entry name" value="Tetratricopeptide repeat domain"/>
    <property type="match status" value="3"/>
</dbReference>
<dbReference type="SUPFAM" id="SSF56399">
    <property type="entry name" value="ADP-ribosylation"/>
    <property type="match status" value="1"/>
</dbReference>
<gene>
    <name evidence="10" type="ORF">EDS130_LOCUS33686</name>
    <name evidence="11" type="ORF">XAT740_LOCUS32880</name>
</gene>
<proteinExistence type="inferred from homology"/>
<dbReference type="EMBL" id="CAJNOR010003098">
    <property type="protein sequence ID" value="CAF1377389.1"/>
    <property type="molecule type" value="Genomic_DNA"/>
</dbReference>
<keyword evidence="4" id="KW-0548">Nucleotidyltransferase</keyword>
<dbReference type="PANTHER" id="PTHR45641">
    <property type="entry name" value="TETRATRICOPEPTIDE REPEAT PROTEIN (AFU_ORTHOLOGUE AFUA_6G03870)"/>
    <property type="match status" value="1"/>
</dbReference>
<evidence type="ECO:0000313" key="10">
    <source>
        <dbReference type="EMBL" id="CAF1358615.1"/>
    </source>
</evidence>
<dbReference type="OrthoDB" id="9991317at2759"/>
<dbReference type="EMBL" id="CAJNOJ010000272">
    <property type="protein sequence ID" value="CAF1358615.1"/>
    <property type="molecule type" value="Genomic_DNA"/>
</dbReference>
<dbReference type="Proteomes" id="UP000663828">
    <property type="component" value="Unassembled WGS sequence"/>
</dbReference>
<keyword evidence="2 9" id="KW-0328">Glycosyltransferase</keyword>
<keyword evidence="6 8" id="KW-0802">TPR repeat</keyword>
<keyword evidence="12" id="KW-1185">Reference proteome</keyword>
<dbReference type="InterPro" id="IPR000768">
    <property type="entry name" value="ART"/>
</dbReference>
<feature type="repeat" description="TPR" evidence="8">
    <location>
        <begin position="563"/>
        <end position="596"/>
    </location>
</feature>
<keyword evidence="5" id="KW-0677">Repeat</keyword>
<protein>
    <recommendedName>
        <fullName evidence="9">NAD(P)(+)--arginine ADP-ribosyltransferase</fullName>
        <ecNumber evidence="9">2.4.2.31</ecNumber>
    </recommendedName>
    <alternativeName>
        <fullName evidence="9">Mono(ADP-ribosyl)transferase</fullName>
    </alternativeName>
</protein>
<evidence type="ECO:0000256" key="2">
    <source>
        <dbReference type="ARBA" id="ARBA00022676"/>
    </source>
</evidence>
<dbReference type="GO" id="GO:0106274">
    <property type="term" value="F:NAD+-protein-arginine ADP-ribosyltransferase activity"/>
    <property type="evidence" value="ECO:0007669"/>
    <property type="project" value="UniProtKB-EC"/>
</dbReference>
<keyword evidence="9" id="KW-0521">NADP</keyword>
<dbReference type="Proteomes" id="UP000663852">
    <property type="component" value="Unassembled WGS sequence"/>
</dbReference>
<dbReference type="PROSITE" id="PS51996">
    <property type="entry name" value="TR_MART"/>
    <property type="match status" value="1"/>
</dbReference>
<dbReference type="GO" id="GO:0016779">
    <property type="term" value="F:nucleotidyltransferase activity"/>
    <property type="evidence" value="ECO:0007669"/>
    <property type="project" value="UniProtKB-KW"/>
</dbReference>
<dbReference type="InterPro" id="IPR019734">
    <property type="entry name" value="TPR_rpt"/>
</dbReference>
<feature type="repeat" description="TPR" evidence="8">
    <location>
        <begin position="521"/>
        <end position="554"/>
    </location>
</feature>
<comment type="similarity">
    <text evidence="1 9">Belongs to the Arg-specific ADP-ribosyltransferase family.</text>
</comment>
<dbReference type="AlphaFoldDB" id="A0A815HUD8"/>
<dbReference type="InterPro" id="IPR011990">
    <property type="entry name" value="TPR-like_helical_dom_sf"/>
</dbReference>